<feature type="chain" id="PRO_5032929542" evidence="6">
    <location>
        <begin position="23"/>
        <end position="186"/>
    </location>
</feature>
<dbReference type="Gene3D" id="2.60.40.10">
    <property type="entry name" value="Immunoglobulins"/>
    <property type="match status" value="1"/>
</dbReference>
<keyword evidence="4" id="KW-0325">Glycoprotein</keyword>
<keyword evidence="8" id="KW-1185">Reference proteome</keyword>
<dbReference type="InterPro" id="IPR036179">
    <property type="entry name" value="Ig-like_dom_sf"/>
</dbReference>
<keyword evidence="5" id="KW-0812">Transmembrane</keyword>
<dbReference type="Proteomes" id="UP000632118">
    <property type="component" value="Unassembled WGS sequence"/>
</dbReference>
<evidence type="ECO:0000256" key="2">
    <source>
        <dbReference type="ARBA" id="ARBA00022729"/>
    </source>
</evidence>
<organism evidence="7 8">
    <name type="scientific">Fregata magnificens</name>
    <name type="common">Magnificent frigatebird</name>
    <dbReference type="NCBI Taxonomy" id="37042"/>
    <lineage>
        <taxon>Eukaryota</taxon>
        <taxon>Metazoa</taxon>
        <taxon>Chordata</taxon>
        <taxon>Craniata</taxon>
        <taxon>Vertebrata</taxon>
        <taxon>Euteleostomi</taxon>
        <taxon>Archelosauria</taxon>
        <taxon>Archosauria</taxon>
        <taxon>Dinosauria</taxon>
        <taxon>Saurischia</taxon>
        <taxon>Theropoda</taxon>
        <taxon>Coelurosauria</taxon>
        <taxon>Aves</taxon>
        <taxon>Neognathae</taxon>
        <taxon>Neoaves</taxon>
        <taxon>Aequornithes</taxon>
        <taxon>Suliformes</taxon>
        <taxon>Fregatidae</taxon>
        <taxon>Fregata</taxon>
    </lineage>
</organism>
<dbReference type="EMBL" id="WAAD01017024">
    <property type="protein sequence ID" value="NWH47853.1"/>
    <property type="molecule type" value="Genomic_DNA"/>
</dbReference>
<evidence type="ECO:0000256" key="1">
    <source>
        <dbReference type="ARBA" id="ARBA00004370"/>
    </source>
</evidence>
<name>A0A850VWW8_FREMA</name>
<accession>A0A850VWW8</accession>
<dbReference type="OrthoDB" id="6353782at2759"/>
<feature type="non-terminal residue" evidence="7">
    <location>
        <position position="186"/>
    </location>
</feature>
<evidence type="ECO:0000256" key="5">
    <source>
        <dbReference type="SAM" id="Phobius"/>
    </source>
</evidence>
<feature type="non-terminal residue" evidence="7">
    <location>
        <position position="1"/>
    </location>
</feature>
<dbReference type="AlphaFoldDB" id="A0A850VWW8"/>
<sequence>MSSSRRCWSLASLLLLLGGNLGVLVEIHQDLINSTVGQSVLLPVSYRFSGAPRFPVSIVWMFTNSTDTLITCTVLNCSLGANGAPNGCSAKCFPGHRYRGRAELFPENGSLLLRDLQLGDSGVYGVTFRPSHQTWHVTLTVHEPRSTPEHAGTMKQDHIHYYVIGICSSVSLLLLFLLFCYIRHRG</sequence>
<feature type="transmembrane region" description="Helical" evidence="5">
    <location>
        <begin position="159"/>
        <end position="182"/>
    </location>
</feature>
<proteinExistence type="predicted"/>
<dbReference type="GO" id="GO:0005911">
    <property type="term" value="C:cell-cell junction"/>
    <property type="evidence" value="ECO:0007669"/>
    <property type="project" value="TreeGrafter"/>
</dbReference>
<reference evidence="7" key="1">
    <citation type="submission" date="2019-09" db="EMBL/GenBank/DDBJ databases">
        <title>Bird 10,000 Genomes (B10K) Project - Family phase.</title>
        <authorList>
            <person name="Zhang G."/>
        </authorList>
    </citation>
    <scope>NUCLEOTIDE SEQUENCE</scope>
    <source>
        <strain evidence="7">B10K-DU-002-48</strain>
        <tissue evidence="7">Muscle</tissue>
    </source>
</reference>
<dbReference type="InterPro" id="IPR013783">
    <property type="entry name" value="Ig-like_fold"/>
</dbReference>
<dbReference type="PANTHER" id="PTHR12080:SF59">
    <property type="entry name" value="HEPATIC AND GLIAL CELL ADHESION MOLECULE"/>
    <property type="match status" value="1"/>
</dbReference>
<evidence type="ECO:0000256" key="3">
    <source>
        <dbReference type="ARBA" id="ARBA00023136"/>
    </source>
</evidence>
<keyword evidence="3 5" id="KW-0472">Membrane</keyword>
<dbReference type="GO" id="GO:0016020">
    <property type="term" value="C:membrane"/>
    <property type="evidence" value="ECO:0007669"/>
    <property type="project" value="UniProtKB-SubCell"/>
</dbReference>
<keyword evidence="5" id="KW-1133">Transmembrane helix</keyword>
<evidence type="ECO:0000313" key="8">
    <source>
        <dbReference type="Proteomes" id="UP000632118"/>
    </source>
</evidence>
<dbReference type="PANTHER" id="PTHR12080">
    <property type="entry name" value="SIGNALING LYMPHOCYTIC ACTIVATION MOLECULE"/>
    <property type="match status" value="1"/>
</dbReference>
<evidence type="ECO:0000256" key="4">
    <source>
        <dbReference type="ARBA" id="ARBA00023180"/>
    </source>
</evidence>
<feature type="signal peptide" evidence="6">
    <location>
        <begin position="1"/>
        <end position="22"/>
    </location>
</feature>
<evidence type="ECO:0000313" key="7">
    <source>
        <dbReference type="EMBL" id="NWH47853.1"/>
    </source>
</evidence>
<gene>
    <name evidence="7" type="primary">Hepacam_1</name>
    <name evidence="7" type="ORF">FREMAG_R04846</name>
</gene>
<dbReference type="SUPFAM" id="SSF48726">
    <property type="entry name" value="Immunoglobulin"/>
    <property type="match status" value="1"/>
</dbReference>
<comment type="caution">
    <text evidence="7">The sequence shown here is derived from an EMBL/GenBank/DDBJ whole genome shotgun (WGS) entry which is preliminary data.</text>
</comment>
<keyword evidence="2 6" id="KW-0732">Signal</keyword>
<evidence type="ECO:0000256" key="6">
    <source>
        <dbReference type="SAM" id="SignalP"/>
    </source>
</evidence>
<dbReference type="InterPro" id="IPR015631">
    <property type="entry name" value="CD2/SLAM_rcpt"/>
</dbReference>
<protein>
    <submittedName>
        <fullName evidence="7">HECAM protein</fullName>
    </submittedName>
</protein>
<comment type="subcellular location">
    <subcellularLocation>
        <location evidence="1">Membrane</location>
    </subcellularLocation>
</comment>